<reference evidence="11" key="1">
    <citation type="submission" date="2020-10" db="EMBL/GenBank/DDBJ databases">
        <title>Connecting structure to function with the recovery of over 1000 high-quality activated sludge metagenome-assembled genomes encoding full-length rRNA genes using long-read sequencing.</title>
        <authorList>
            <person name="Singleton C.M."/>
            <person name="Petriglieri F."/>
            <person name="Kristensen J.M."/>
            <person name="Kirkegaard R.H."/>
            <person name="Michaelsen T.Y."/>
            <person name="Andersen M.H."/>
            <person name="Karst S.M."/>
            <person name="Dueholm M.S."/>
            <person name="Nielsen P.H."/>
            <person name="Albertsen M."/>
        </authorList>
    </citation>
    <scope>NUCLEOTIDE SEQUENCE</scope>
    <source>
        <strain evidence="11">Skiv_18-Q3-R9-52_MAXAC.067</strain>
    </source>
</reference>
<dbReference type="GO" id="GO:0046872">
    <property type="term" value="F:metal ion binding"/>
    <property type="evidence" value="ECO:0007669"/>
    <property type="project" value="UniProtKB-KW"/>
</dbReference>
<keyword evidence="8" id="KW-0460">Magnesium</keyword>
<dbReference type="InterPro" id="IPR024932">
    <property type="entry name" value="ApbE"/>
</dbReference>
<gene>
    <name evidence="11" type="ORF">IPP58_13965</name>
</gene>
<proteinExistence type="predicted"/>
<sequence>MGTELRLHLEGGIDQVRASEVALAESARIEAACSTWDPASTWSRLNDAQGRPVPLEPEWIALLAEVKKWHQRTEGAFDPVLLALVRAWGLRSGATTPSAQDLLEARGASGAGLLELDLVAGTACLRNARAGLEEGGFLKGYALDRMRKASEARSGWIDFGGQILAWGRPKPVSIADPSDRHRPRLRLVLQNASLSCSGTSERGRHILDPRHGEPCATWGATAVVASQALMADVLSTALYVLGPEAGLAWAEGHQVAAAFLMNDGQIRMTRAFRDLQPTFTQPESR</sequence>
<dbReference type="EC" id="2.7.1.180" evidence="2"/>
<evidence type="ECO:0000256" key="5">
    <source>
        <dbReference type="ARBA" id="ARBA00022679"/>
    </source>
</evidence>
<comment type="cofactor">
    <cofactor evidence="1">
        <name>Mg(2+)</name>
        <dbReference type="ChEBI" id="CHEBI:18420"/>
    </cofactor>
</comment>
<evidence type="ECO:0000313" key="12">
    <source>
        <dbReference type="Proteomes" id="UP000886657"/>
    </source>
</evidence>
<keyword evidence="7" id="KW-0274">FAD</keyword>
<dbReference type="GO" id="GO:0016740">
    <property type="term" value="F:transferase activity"/>
    <property type="evidence" value="ECO:0007669"/>
    <property type="project" value="UniProtKB-KW"/>
</dbReference>
<evidence type="ECO:0000313" key="11">
    <source>
        <dbReference type="EMBL" id="MBK9797571.1"/>
    </source>
</evidence>
<dbReference type="Pfam" id="PF02424">
    <property type="entry name" value="ApbE"/>
    <property type="match status" value="1"/>
</dbReference>
<dbReference type="EMBL" id="JADKIO010000010">
    <property type="protein sequence ID" value="MBK9797571.1"/>
    <property type="molecule type" value="Genomic_DNA"/>
</dbReference>
<name>A0A9D7SIS9_9BACT</name>
<keyword evidence="6" id="KW-0479">Metal-binding</keyword>
<dbReference type="InterPro" id="IPR003374">
    <property type="entry name" value="ApbE-like_sf"/>
</dbReference>
<evidence type="ECO:0000256" key="1">
    <source>
        <dbReference type="ARBA" id="ARBA00001946"/>
    </source>
</evidence>
<dbReference type="PANTHER" id="PTHR30040">
    <property type="entry name" value="THIAMINE BIOSYNTHESIS LIPOPROTEIN APBE"/>
    <property type="match status" value="1"/>
</dbReference>
<evidence type="ECO:0000256" key="6">
    <source>
        <dbReference type="ARBA" id="ARBA00022723"/>
    </source>
</evidence>
<comment type="catalytic activity">
    <reaction evidence="10">
        <text>L-threonyl-[protein] + FAD = FMN-L-threonyl-[protein] + AMP + H(+)</text>
        <dbReference type="Rhea" id="RHEA:36847"/>
        <dbReference type="Rhea" id="RHEA-COMP:11060"/>
        <dbReference type="Rhea" id="RHEA-COMP:11061"/>
        <dbReference type="ChEBI" id="CHEBI:15378"/>
        <dbReference type="ChEBI" id="CHEBI:30013"/>
        <dbReference type="ChEBI" id="CHEBI:57692"/>
        <dbReference type="ChEBI" id="CHEBI:74257"/>
        <dbReference type="ChEBI" id="CHEBI:456215"/>
        <dbReference type="EC" id="2.7.1.180"/>
    </reaction>
</comment>
<dbReference type="Gene3D" id="3.10.520.10">
    <property type="entry name" value="ApbE-like domains"/>
    <property type="match status" value="1"/>
</dbReference>
<dbReference type="AlphaFoldDB" id="A0A9D7SIS9"/>
<evidence type="ECO:0000256" key="7">
    <source>
        <dbReference type="ARBA" id="ARBA00022827"/>
    </source>
</evidence>
<evidence type="ECO:0000256" key="4">
    <source>
        <dbReference type="ARBA" id="ARBA00022630"/>
    </source>
</evidence>
<protein>
    <recommendedName>
        <fullName evidence="3">FAD:protein FMN transferase</fullName>
        <ecNumber evidence="2">2.7.1.180</ecNumber>
    </recommendedName>
    <alternativeName>
        <fullName evidence="9">Flavin transferase</fullName>
    </alternativeName>
</protein>
<evidence type="ECO:0000256" key="8">
    <source>
        <dbReference type="ARBA" id="ARBA00022842"/>
    </source>
</evidence>
<dbReference type="SUPFAM" id="SSF143631">
    <property type="entry name" value="ApbE-like"/>
    <property type="match status" value="1"/>
</dbReference>
<keyword evidence="5 11" id="KW-0808">Transferase</keyword>
<accession>A0A9D7SIS9</accession>
<comment type="caution">
    <text evidence="11">The sequence shown here is derived from an EMBL/GenBank/DDBJ whole genome shotgun (WGS) entry which is preliminary data.</text>
</comment>
<evidence type="ECO:0000256" key="10">
    <source>
        <dbReference type="ARBA" id="ARBA00048540"/>
    </source>
</evidence>
<dbReference type="Proteomes" id="UP000886657">
    <property type="component" value="Unassembled WGS sequence"/>
</dbReference>
<evidence type="ECO:0000256" key="9">
    <source>
        <dbReference type="ARBA" id="ARBA00031306"/>
    </source>
</evidence>
<keyword evidence="4" id="KW-0285">Flavoprotein</keyword>
<organism evidence="11 12">
    <name type="scientific">Candidatus Geothrix skivensis</name>
    <dbReference type="NCBI Taxonomy" id="2954439"/>
    <lineage>
        <taxon>Bacteria</taxon>
        <taxon>Pseudomonadati</taxon>
        <taxon>Acidobacteriota</taxon>
        <taxon>Holophagae</taxon>
        <taxon>Holophagales</taxon>
        <taxon>Holophagaceae</taxon>
        <taxon>Geothrix</taxon>
    </lineage>
</organism>
<evidence type="ECO:0000256" key="3">
    <source>
        <dbReference type="ARBA" id="ARBA00016337"/>
    </source>
</evidence>
<dbReference type="PANTHER" id="PTHR30040:SF2">
    <property type="entry name" value="FAD:PROTEIN FMN TRANSFERASE"/>
    <property type="match status" value="1"/>
</dbReference>
<evidence type="ECO:0000256" key="2">
    <source>
        <dbReference type="ARBA" id="ARBA00011955"/>
    </source>
</evidence>